<proteinExistence type="predicted"/>
<name>A0ABY1EFT2_9MICO</name>
<gene>
    <name evidence="1" type="ORF">SAMN05216274_1125</name>
</gene>
<dbReference type="EMBL" id="FOPW01000012">
    <property type="protein sequence ID" value="SFH69817.1"/>
    <property type="molecule type" value="Genomic_DNA"/>
</dbReference>
<evidence type="ECO:0000313" key="2">
    <source>
        <dbReference type="Proteomes" id="UP000199681"/>
    </source>
</evidence>
<comment type="caution">
    <text evidence="1">The sequence shown here is derived from an EMBL/GenBank/DDBJ whole genome shotgun (WGS) entry which is preliminary data.</text>
</comment>
<dbReference type="RefSeq" id="WP_092451010.1">
    <property type="nucleotide sequence ID" value="NZ_BKAC01000011.1"/>
</dbReference>
<dbReference type="Proteomes" id="UP000199681">
    <property type="component" value="Unassembled WGS sequence"/>
</dbReference>
<protein>
    <submittedName>
        <fullName evidence="1">Uncharacterized protein</fullName>
    </submittedName>
</protein>
<evidence type="ECO:0000313" key="1">
    <source>
        <dbReference type="EMBL" id="SFH69817.1"/>
    </source>
</evidence>
<sequence>MTNRPLQVVLASILIAEGCSDELRAQIWAAFDYEGQPGQSAAGIDRVVRAFRQRADAVKRRAEAAAATDMVEAGTGAAHSNKDVRIS</sequence>
<keyword evidence="2" id="KW-1185">Reference proteome</keyword>
<accession>A0ABY1EFT2</accession>
<organism evidence="1 2">
    <name type="scientific">Cryobacterium levicorallinum</name>
    <dbReference type="NCBI Taxonomy" id="995038"/>
    <lineage>
        <taxon>Bacteria</taxon>
        <taxon>Bacillati</taxon>
        <taxon>Actinomycetota</taxon>
        <taxon>Actinomycetes</taxon>
        <taxon>Micrococcales</taxon>
        <taxon>Microbacteriaceae</taxon>
        <taxon>Cryobacterium</taxon>
    </lineage>
</organism>
<reference evidence="1 2" key="1">
    <citation type="submission" date="2016-10" db="EMBL/GenBank/DDBJ databases">
        <authorList>
            <person name="Varghese N."/>
            <person name="Submissions S."/>
        </authorList>
    </citation>
    <scope>NUCLEOTIDE SEQUENCE [LARGE SCALE GENOMIC DNA]</scope>
    <source>
        <strain evidence="1 2">GMCC 1.11211</strain>
    </source>
</reference>